<dbReference type="InterPro" id="IPR029058">
    <property type="entry name" value="AB_hydrolase_fold"/>
</dbReference>
<reference evidence="5 6" key="1">
    <citation type="submission" date="2020-08" db="EMBL/GenBank/DDBJ databases">
        <title>The genome sequence of type strain Novosphingobium piscinae KCTC 42194.</title>
        <authorList>
            <person name="Liu Y."/>
        </authorList>
    </citation>
    <scope>NUCLEOTIDE SEQUENCE [LARGE SCALE GENOMIC DNA]</scope>
    <source>
        <strain evidence="5 6">KCTC 42194</strain>
    </source>
</reference>
<dbReference type="EC" id="3.1.1.-" evidence="3"/>
<comment type="similarity">
    <text evidence="1 3">Belongs to the type-B carboxylesterase/lipase family.</text>
</comment>
<feature type="domain" description="Carboxylesterase type B" evidence="4">
    <location>
        <begin position="378"/>
        <end position="495"/>
    </location>
</feature>
<evidence type="ECO:0000256" key="3">
    <source>
        <dbReference type="RuleBase" id="RU361235"/>
    </source>
</evidence>
<evidence type="ECO:0000313" key="5">
    <source>
        <dbReference type="EMBL" id="MBC2668415.1"/>
    </source>
</evidence>
<dbReference type="SUPFAM" id="SSF53474">
    <property type="entry name" value="alpha/beta-Hydrolases"/>
    <property type="match status" value="1"/>
</dbReference>
<keyword evidence="6" id="KW-1185">Reference proteome</keyword>
<evidence type="ECO:0000313" key="6">
    <source>
        <dbReference type="Proteomes" id="UP000551327"/>
    </source>
</evidence>
<dbReference type="PROSITE" id="PS00122">
    <property type="entry name" value="CARBOXYLESTERASE_B_1"/>
    <property type="match status" value="1"/>
</dbReference>
<dbReference type="InterPro" id="IPR050309">
    <property type="entry name" value="Type-B_Carboxylest/Lipase"/>
</dbReference>
<dbReference type="InterPro" id="IPR019819">
    <property type="entry name" value="Carboxylesterase_B_CS"/>
</dbReference>
<dbReference type="AlphaFoldDB" id="A0A7X1KPH3"/>
<evidence type="ECO:0000259" key="4">
    <source>
        <dbReference type="Pfam" id="PF00135"/>
    </source>
</evidence>
<proteinExistence type="inferred from homology"/>
<dbReference type="Gene3D" id="3.40.50.1820">
    <property type="entry name" value="alpha/beta hydrolase"/>
    <property type="match status" value="1"/>
</dbReference>
<feature type="chain" id="PRO_5031591613" description="Carboxylic ester hydrolase" evidence="3">
    <location>
        <begin position="22"/>
        <end position="520"/>
    </location>
</feature>
<name>A0A7X1KPH3_9SPHN</name>
<organism evidence="5 6">
    <name type="scientific">Novosphingobium piscinae</name>
    <dbReference type="NCBI Taxonomy" id="1507448"/>
    <lineage>
        <taxon>Bacteria</taxon>
        <taxon>Pseudomonadati</taxon>
        <taxon>Pseudomonadota</taxon>
        <taxon>Alphaproteobacteria</taxon>
        <taxon>Sphingomonadales</taxon>
        <taxon>Sphingomonadaceae</taxon>
        <taxon>Novosphingobium</taxon>
    </lineage>
</organism>
<dbReference type="InterPro" id="IPR002018">
    <property type="entry name" value="CarbesteraseB"/>
</dbReference>
<feature type="signal peptide" evidence="3">
    <location>
        <begin position="1"/>
        <end position="21"/>
    </location>
</feature>
<dbReference type="Proteomes" id="UP000551327">
    <property type="component" value="Unassembled WGS sequence"/>
</dbReference>
<dbReference type="EMBL" id="JACLAX010000003">
    <property type="protein sequence ID" value="MBC2668415.1"/>
    <property type="molecule type" value="Genomic_DNA"/>
</dbReference>
<comment type="caution">
    <text evidence="5">The sequence shown here is derived from an EMBL/GenBank/DDBJ whole genome shotgun (WGS) entry which is preliminary data.</text>
</comment>
<dbReference type="Pfam" id="PF00135">
    <property type="entry name" value="COesterase"/>
    <property type="match status" value="2"/>
</dbReference>
<evidence type="ECO:0000256" key="1">
    <source>
        <dbReference type="ARBA" id="ARBA00005964"/>
    </source>
</evidence>
<dbReference type="PROSITE" id="PS00941">
    <property type="entry name" value="CARBOXYLESTERASE_B_2"/>
    <property type="match status" value="1"/>
</dbReference>
<accession>A0A7X1KPH3</accession>
<dbReference type="GO" id="GO:0016787">
    <property type="term" value="F:hydrolase activity"/>
    <property type="evidence" value="ECO:0007669"/>
    <property type="project" value="UniProtKB-KW"/>
</dbReference>
<gene>
    <name evidence="5" type="ORF">H7F53_04570</name>
</gene>
<dbReference type="InterPro" id="IPR019826">
    <property type="entry name" value="Carboxylesterase_B_AS"/>
</dbReference>
<sequence>MRCASPIALLLAMLAPVTGLAKSPEAMTAEGAVAGTSVHGIDVFRGIPFAAAPTGPNRWRSPQPAAPWKGVRVAQDFAPDCMQTPSPTSEAPLRTTPSEDCLYLNVWKPAAAKKGAKQPVLVWIYGGAFIRGGSSPASYDGTAFARAGIVFVSFNYRVGRFGFFSHPALSAEAGKPVGNFAMEDQVAALKWVRANIPSFGGDPAKVTIMGESAGGTAVINLLTMPSAQGLFRGAIAMSGGGRSLLPTATQKRGEQVGIDFAMKHGISDTGVAGLAALRALPAEAVRGSDLFADRFAHPSTYVGGYVAEGSVLVGQSDTLMEAGKFAKVPVMIGMTSADGGLTFARDKEALYASFGEHGPALRRLYDPQGLVPFDDLSRRLTGDQYMAEPARFVARHVAASGQKAWVYRFGYVAESKRAEWPAGAPHATDIPYFFNTVEERYGSLTTALDRKAATLAHRYVVNFVKSGDPNGRSLPAWPTYNRLSEAVLQHNMDAEATSTFDPFRERLDILEQVANSWANK</sequence>
<keyword evidence="3" id="KW-0732">Signal</keyword>
<protein>
    <recommendedName>
        <fullName evidence="3">Carboxylic ester hydrolase</fullName>
        <ecNumber evidence="3">3.1.1.-</ecNumber>
    </recommendedName>
</protein>
<feature type="domain" description="Carboxylesterase type B" evidence="4">
    <location>
        <begin position="23"/>
        <end position="345"/>
    </location>
</feature>
<keyword evidence="2 3" id="KW-0378">Hydrolase</keyword>
<dbReference type="PANTHER" id="PTHR11559">
    <property type="entry name" value="CARBOXYLESTERASE"/>
    <property type="match status" value="1"/>
</dbReference>
<evidence type="ECO:0000256" key="2">
    <source>
        <dbReference type="ARBA" id="ARBA00022801"/>
    </source>
</evidence>